<accession>A0ABT9HR12</accession>
<evidence type="ECO:0000313" key="2">
    <source>
        <dbReference type="EMBL" id="MDP4575589.1"/>
    </source>
</evidence>
<protein>
    <recommendedName>
        <fullName evidence="4">Transposase</fullName>
    </recommendedName>
</protein>
<evidence type="ECO:0000313" key="3">
    <source>
        <dbReference type="Proteomes" id="UP001240639"/>
    </source>
</evidence>
<feature type="region of interest" description="Disordered" evidence="1">
    <location>
        <begin position="1"/>
        <end position="25"/>
    </location>
</feature>
<dbReference type="RefSeq" id="WP_305932869.1">
    <property type="nucleotide sequence ID" value="NZ_JAVAIM010000001.1"/>
</dbReference>
<reference evidence="2 3" key="1">
    <citation type="submission" date="2023-08" db="EMBL/GenBank/DDBJ databases">
        <title>genomic of G39.</title>
        <authorList>
            <person name="Wang Y."/>
        </authorList>
    </citation>
    <scope>NUCLEOTIDE SEQUENCE [LARGE SCALE GENOMIC DNA]</scope>
    <source>
        <strain evidence="2 3">G39</strain>
    </source>
</reference>
<evidence type="ECO:0000256" key="1">
    <source>
        <dbReference type="SAM" id="MobiDB-lite"/>
    </source>
</evidence>
<comment type="caution">
    <text evidence="2">The sequence shown here is derived from an EMBL/GenBank/DDBJ whole genome shotgun (WGS) entry which is preliminary data.</text>
</comment>
<dbReference type="Proteomes" id="UP001240639">
    <property type="component" value="Unassembled WGS sequence"/>
</dbReference>
<gene>
    <name evidence="2" type="ORF">Q9K02_10615</name>
</gene>
<proteinExistence type="predicted"/>
<organism evidence="2 3">
    <name type="scientific">Qipengyuania profundimaris</name>
    <dbReference type="NCBI Taxonomy" id="3067652"/>
    <lineage>
        <taxon>Bacteria</taxon>
        <taxon>Pseudomonadati</taxon>
        <taxon>Pseudomonadota</taxon>
        <taxon>Alphaproteobacteria</taxon>
        <taxon>Sphingomonadales</taxon>
        <taxon>Erythrobacteraceae</taxon>
        <taxon>Qipengyuania</taxon>
    </lineage>
</organism>
<feature type="compositionally biased region" description="Basic and acidic residues" evidence="1">
    <location>
        <begin position="14"/>
        <end position="25"/>
    </location>
</feature>
<keyword evidence="3" id="KW-1185">Reference proteome</keyword>
<evidence type="ECO:0008006" key="4">
    <source>
        <dbReference type="Google" id="ProtNLM"/>
    </source>
</evidence>
<sequence>MFDVGANAMTNFPHTDEPRNEDRAEEKLQYTIKGIERRSVDLMRSAAKQDGMKIGAWVSRRMREAAQASLDGRDSSYSKDITSASHDSSKELLDAIRALSQEIEAVKENQRLLISGLIAAKD</sequence>
<name>A0ABT9HR12_9SPHN</name>
<dbReference type="EMBL" id="JAVAIM010000001">
    <property type="protein sequence ID" value="MDP4575589.1"/>
    <property type="molecule type" value="Genomic_DNA"/>
</dbReference>